<dbReference type="PANTHER" id="PTHR30204">
    <property type="entry name" value="REDOX-CYCLING DRUG-SENSING TRANSCRIPTIONAL ACTIVATOR SOXR"/>
    <property type="match status" value="1"/>
</dbReference>
<evidence type="ECO:0000313" key="4">
    <source>
        <dbReference type="EMBL" id="MDQ0302367.1"/>
    </source>
</evidence>
<dbReference type="PROSITE" id="PS00552">
    <property type="entry name" value="HTH_MERR_1"/>
    <property type="match status" value="1"/>
</dbReference>
<dbReference type="EMBL" id="JAUSUI010000002">
    <property type="protein sequence ID" value="MDQ0302367.1"/>
    <property type="molecule type" value="Genomic_DNA"/>
</dbReference>
<gene>
    <name evidence="4" type="ORF">J2S75_001390</name>
</gene>
<keyword evidence="5" id="KW-1185">Reference proteome</keyword>
<dbReference type="Gene3D" id="1.10.1660.10">
    <property type="match status" value="1"/>
</dbReference>
<dbReference type="PROSITE" id="PS50937">
    <property type="entry name" value="HTH_MERR_2"/>
    <property type="match status" value="1"/>
</dbReference>
<accession>A0ABU0B961</accession>
<proteinExistence type="predicted"/>
<organism evidence="4 5">
    <name type="scientific">Ancylobacter polymorphus</name>
    <dbReference type="NCBI Taxonomy" id="223390"/>
    <lineage>
        <taxon>Bacteria</taxon>
        <taxon>Pseudomonadati</taxon>
        <taxon>Pseudomonadota</taxon>
        <taxon>Alphaproteobacteria</taxon>
        <taxon>Hyphomicrobiales</taxon>
        <taxon>Xanthobacteraceae</taxon>
        <taxon>Ancylobacter</taxon>
    </lineage>
</organism>
<evidence type="ECO:0000256" key="2">
    <source>
        <dbReference type="SAM" id="MobiDB-lite"/>
    </source>
</evidence>
<feature type="compositionally biased region" description="Basic and acidic residues" evidence="2">
    <location>
        <begin position="125"/>
        <end position="137"/>
    </location>
</feature>
<dbReference type="InterPro" id="IPR000551">
    <property type="entry name" value="MerR-type_HTH_dom"/>
</dbReference>
<dbReference type="SMART" id="SM00422">
    <property type="entry name" value="HTH_MERR"/>
    <property type="match status" value="1"/>
</dbReference>
<dbReference type="PANTHER" id="PTHR30204:SF98">
    <property type="entry name" value="HTH-TYPE TRANSCRIPTIONAL REGULATOR ADHR"/>
    <property type="match status" value="1"/>
</dbReference>
<evidence type="ECO:0000259" key="3">
    <source>
        <dbReference type="PROSITE" id="PS50937"/>
    </source>
</evidence>
<dbReference type="InterPro" id="IPR009061">
    <property type="entry name" value="DNA-bd_dom_put_sf"/>
</dbReference>
<dbReference type="Pfam" id="PF13411">
    <property type="entry name" value="MerR_1"/>
    <property type="match status" value="1"/>
</dbReference>
<dbReference type="PRINTS" id="PR00040">
    <property type="entry name" value="HTHMERR"/>
</dbReference>
<dbReference type="Proteomes" id="UP001224682">
    <property type="component" value="Unassembled WGS sequence"/>
</dbReference>
<dbReference type="SUPFAM" id="SSF46955">
    <property type="entry name" value="Putative DNA-binding domain"/>
    <property type="match status" value="1"/>
</dbReference>
<reference evidence="4 5" key="1">
    <citation type="submission" date="2023-07" db="EMBL/GenBank/DDBJ databases">
        <title>Genomic Encyclopedia of Type Strains, Phase IV (KMG-IV): sequencing the most valuable type-strain genomes for metagenomic binning, comparative biology and taxonomic classification.</title>
        <authorList>
            <person name="Goeker M."/>
        </authorList>
    </citation>
    <scope>NUCLEOTIDE SEQUENCE [LARGE SCALE GENOMIC DNA]</scope>
    <source>
        <strain evidence="4 5">DSM 2457</strain>
    </source>
</reference>
<dbReference type="GO" id="GO:0003677">
    <property type="term" value="F:DNA binding"/>
    <property type="evidence" value="ECO:0007669"/>
    <property type="project" value="UniProtKB-KW"/>
</dbReference>
<dbReference type="CDD" id="cd01109">
    <property type="entry name" value="HTH_YyaN"/>
    <property type="match status" value="1"/>
</dbReference>
<evidence type="ECO:0000313" key="5">
    <source>
        <dbReference type="Proteomes" id="UP001224682"/>
    </source>
</evidence>
<sequence>MRVVTFRTEMKIGELARRTGLSLDTIRYYERIGLLPPADRNTARQRDYDPSILTWIAFLRRLKTTGMPIRDMVRYAALRAQGEETAAERGALLRHHRDAVQAHVDELHACLAVLDTKIAGYAGTTREDVNHDPDDQRPGPAPDAQRRR</sequence>
<comment type="caution">
    <text evidence="4">The sequence shown here is derived from an EMBL/GenBank/DDBJ whole genome shotgun (WGS) entry which is preliminary data.</text>
</comment>
<dbReference type="InterPro" id="IPR047057">
    <property type="entry name" value="MerR_fam"/>
</dbReference>
<name>A0ABU0B961_9HYPH</name>
<feature type="region of interest" description="Disordered" evidence="2">
    <location>
        <begin position="125"/>
        <end position="148"/>
    </location>
</feature>
<protein>
    <submittedName>
        <fullName evidence="4">DNA-binding transcriptional MerR regulator</fullName>
    </submittedName>
</protein>
<keyword evidence="1 4" id="KW-0238">DNA-binding</keyword>
<feature type="domain" description="HTH merR-type" evidence="3">
    <location>
        <begin position="9"/>
        <end position="78"/>
    </location>
</feature>
<evidence type="ECO:0000256" key="1">
    <source>
        <dbReference type="ARBA" id="ARBA00023125"/>
    </source>
</evidence>